<evidence type="ECO:0000313" key="1">
    <source>
        <dbReference type="EMBL" id="MBL7559276.1"/>
    </source>
</evidence>
<name>A0ABS1WJH6_9FLAO</name>
<sequence>MKQYFLYFIFFIFITSCKNDTERQPIKKTLSIAEKIANAHGISKWNTVNQIDFTFNVDKDSTHFERHWSWQPKTNNVTLITGKDTINYNRSKIDSLSLRVDQGFINDKFWLLAPFQLVWDSGTTISEATKEKAPISDTVLNKITLTYSNKGGYTPGDAYDFYYDKNYTIKEWVFRKGNTEKPSMITTFENHKDFNGITIAKDHKKAEGNWNLSFSNIIIKTQS</sequence>
<comment type="caution">
    <text evidence="1">The sequence shown here is derived from an EMBL/GenBank/DDBJ whole genome shotgun (WGS) entry which is preliminary data.</text>
</comment>
<gene>
    <name evidence="1" type="ORF">JAO71_05605</name>
</gene>
<dbReference type="Proteomes" id="UP000605013">
    <property type="component" value="Unassembled WGS sequence"/>
</dbReference>
<proteinExistence type="predicted"/>
<protein>
    <recommendedName>
        <fullName evidence="3">Selenophosphate synthetase</fullName>
    </recommendedName>
</protein>
<evidence type="ECO:0008006" key="3">
    <source>
        <dbReference type="Google" id="ProtNLM"/>
    </source>
</evidence>
<dbReference type="EMBL" id="JAEMEF010000003">
    <property type="protein sequence ID" value="MBL7559276.1"/>
    <property type="molecule type" value="Genomic_DNA"/>
</dbReference>
<dbReference type="RefSeq" id="WP_116824185.1">
    <property type="nucleotide sequence ID" value="NZ_JAEMEF010000003.1"/>
</dbReference>
<organism evidence="1 2">
    <name type="scientific">Olleya sediminilitoris</name>
    <dbReference type="NCBI Taxonomy" id="2795739"/>
    <lineage>
        <taxon>Bacteria</taxon>
        <taxon>Pseudomonadati</taxon>
        <taxon>Bacteroidota</taxon>
        <taxon>Flavobacteriia</taxon>
        <taxon>Flavobacteriales</taxon>
        <taxon>Flavobacteriaceae</taxon>
    </lineage>
</organism>
<accession>A0ABS1WJH6</accession>
<reference evidence="1 2" key="1">
    <citation type="submission" date="2020-12" db="EMBL/GenBank/DDBJ databases">
        <title>Olleya sediminilitoris sp. nov., isolated from a tidal flat.</title>
        <authorList>
            <person name="Park S."/>
            <person name="Yoon J.-H."/>
        </authorList>
    </citation>
    <scope>NUCLEOTIDE SEQUENCE [LARGE SCALE GENOMIC DNA]</scope>
    <source>
        <strain evidence="1 2">YSTF-M6</strain>
    </source>
</reference>
<dbReference type="PROSITE" id="PS51257">
    <property type="entry name" value="PROKAR_LIPOPROTEIN"/>
    <property type="match status" value="1"/>
</dbReference>
<evidence type="ECO:0000313" key="2">
    <source>
        <dbReference type="Proteomes" id="UP000605013"/>
    </source>
</evidence>
<keyword evidence="2" id="KW-1185">Reference proteome</keyword>